<evidence type="ECO:0000259" key="3">
    <source>
        <dbReference type="PROSITE" id="PS50090"/>
    </source>
</evidence>
<feature type="region of interest" description="Disordered" evidence="2">
    <location>
        <begin position="592"/>
        <end position="624"/>
    </location>
</feature>
<dbReference type="PROSITE" id="PS51294">
    <property type="entry name" value="HTH_MYB"/>
    <property type="match status" value="1"/>
</dbReference>
<evidence type="ECO:0000259" key="4">
    <source>
        <dbReference type="PROSITE" id="PS51294"/>
    </source>
</evidence>
<evidence type="ECO:0000256" key="1">
    <source>
        <dbReference type="SAM" id="Coils"/>
    </source>
</evidence>
<dbReference type="EMBL" id="MCFC01000039">
    <property type="protein sequence ID" value="ORY27343.1"/>
    <property type="molecule type" value="Genomic_DNA"/>
</dbReference>
<feature type="coiled-coil region" evidence="1">
    <location>
        <begin position="121"/>
        <end position="181"/>
    </location>
</feature>
<dbReference type="SMART" id="SM00717">
    <property type="entry name" value="SANT"/>
    <property type="match status" value="1"/>
</dbReference>
<dbReference type="InterPro" id="IPR009057">
    <property type="entry name" value="Homeodomain-like_sf"/>
</dbReference>
<feature type="region of interest" description="Disordered" evidence="2">
    <location>
        <begin position="382"/>
        <end position="552"/>
    </location>
</feature>
<feature type="domain" description="Myb-like" evidence="3">
    <location>
        <begin position="732"/>
        <end position="775"/>
    </location>
</feature>
<keyword evidence="1" id="KW-0175">Coiled coil</keyword>
<evidence type="ECO:0000313" key="5">
    <source>
        <dbReference type="EMBL" id="ORY27343.1"/>
    </source>
</evidence>
<protein>
    <submittedName>
        <fullName evidence="5">Uncharacterized protein</fullName>
    </submittedName>
</protein>
<feature type="compositionally biased region" description="Low complexity" evidence="2">
    <location>
        <begin position="22"/>
        <end position="36"/>
    </location>
</feature>
<gene>
    <name evidence="5" type="ORF">BCR39DRAFT_538400</name>
</gene>
<feature type="region of interest" description="Disordered" evidence="2">
    <location>
        <begin position="284"/>
        <end position="328"/>
    </location>
</feature>
<feature type="region of interest" description="Disordered" evidence="2">
    <location>
        <begin position="775"/>
        <end position="818"/>
    </location>
</feature>
<dbReference type="InParanoid" id="A0A1Y2AXM5"/>
<evidence type="ECO:0000256" key="2">
    <source>
        <dbReference type="SAM" id="MobiDB-lite"/>
    </source>
</evidence>
<dbReference type="AlphaFoldDB" id="A0A1Y2AXM5"/>
<dbReference type="Pfam" id="PF00249">
    <property type="entry name" value="Myb_DNA-binding"/>
    <property type="match status" value="1"/>
</dbReference>
<name>A0A1Y2AXM5_9TREE</name>
<feature type="region of interest" description="Disordered" evidence="2">
    <location>
        <begin position="637"/>
        <end position="660"/>
    </location>
</feature>
<dbReference type="Proteomes" id="UP000193986">
    <property type="component" value="Unassembled WGS sequence"/>
</dbReference>
<accession>A0A1Y2AXM5</accession>
<dbReference type="Gene3D" id="1.10.10.60">
    <property type="entry name" value="Homeodomain-like"/>
    <property type="match status" value="1"/>
</dbReference>
<feature type="compositionally biased region" description="Polar residues" evidence="2">
    <location>
        <begin position="592"/>
        <end position="603"/>
    </location>
</feature>
<dbReference type="InterPro" id="IPR001005">
    <property type="entry name" value="SANT/Myb"/>
</dbReference>
<feature type="compositionally biased region" description="Polar residues" evidence="2">
    <location>
        <begin position="311"/>
        <end position="322"/>
    </location>
</feature>
<proteinExistence type="predicted"/>
<dbReference type="CDD" id="cd00167">
    <property type="entry name" value="SANT"/>
    <property type="match status" value="1"/>
</dbReference>
<feature type="compositionally biased region" description="Low complexity" evidence="2">
    <location>
        <begin position="637"/>
        <end position="650"/>
    </location>
</feature>
<organism evidence="5 6">
    <name type="scientific">Naematelia encephala</name>
    <dbReference type="NCBI Taxonomy" id="71784"/>
    <lineage>
        <taxon>Eukaryota</taxon>
        <taxon>Fungi</taxon>
        <taxon>Dikarya</taxon>
        <taxon>Basidiomycota</taxon>
        <taxon>Agaricomycotina</taxon>
        <taxon>Tremellomycetes</taxon>
        <taxon>Tremellales</taxon>
        <taxon>Naemateliaceae</taxon>
        <taxon>Naematelia</taxon>
    </lineage>
</organism>
<reference evidence="5 6" key="1">
    <citation type="submission" date="2016-07" db="EMBL/GenBank/DDBJ databases">
        <title>Pervasive Adenine N6-methylation of Active Genes in Fungi.</title>
        <authorList>
            <consortium name="DOE Joint Genome Institute"/>
            <person name="Mondo S.J."/>
            <person name="Dannebaum R.O."/>
            <person name="Kuo R.C."/>
            <person name="Labutti K."/>
            <person name="Haridas S."/>
            <person name="Kuo A."/>
            <person name="Salamov A."/>
            <person name="Ahrendt S.R."/>
            <person name="Lipzen A."/>
            <person name="Sullivan W."/>
            <person name="Andreopoulos W.B."/>
            <person name="Clum A."/>
            <person name="Lindquist E."/>
            <person name="Daum C."/>
            <person name="Ramamoorthy G.K."/>
            <person name="Gryganskyi A."/>
            <person name="Culley D."/>
            <person name="Magnuson J.K."/>
            <person name="James T.Y."/>
            <person name="O'Malley M.A."/>
            <person name="Stajich J.E."/>
            <person name="Spatafora J.W."/>
            <person name="Visel A."/>
            <person name="Grigoriev I.V."/>
        </authorList>
    </citation>
    <scope>NUCLEOTIDE SEQUENCE [LARGE SCALE GENOMIC DNA]</scope>
    <source>
        <strain evidence="5 6">68-887.2</strain>
    </source>
</reference>
<comment type="caution">
    <text evidence="5">The sequence shown here is derived from an EMBL/GenBank/DDBJ whole genome shotgun (WGS) entry which is preliminary data.</text>
</comment>
<dbReference type="SUPFAM" id="SSF46689">
    <property type="entry name" value="Homeodomain-like"/>
    <property type="match status" value="1"/>
</dbReference>
<feature type="domain" description="HTH myb-type" evidence="4">
    <location>
        <begin position="732"/>
        <end position="777"/>
    </location>
</feature>
<evidence type="ECO:0000313" key="6">
    <source>
        <dbReference type="Proteomes" id="UP000193986"/>
    </source>
</evidence>
<sequence>MNDTGGSNLMVTSTSNVPPSYPSTTQQPSSPAESTPHLSDPATPQDPDTPFVDLRTPGKRMDVEVAAVREEGEEGLGFGEVHVVKQPSRSLSPPPVLHSTARSLSPVETLQVTEFPDEDALKIMQTRIQELESEISGQESAQLNEVVGMLNSLLMPALQQLPFLREQIQAQKDTIKTMQQQSRLSEQLAAVERDRHVAERAGWHSETRALQRQREAEIAAGARPKKLLDLDVGYHQELEAANKRLEMDNRLMAPRLADTQRQIDRLVTELRHLRSHVVLSSQILGQDSTSNDRLPPQFSPPSLLGERRKSVSPTKASSSRTTMGDARTEHLLLAARKVRSMRLKDDRVGRLTLAELQRGGVVGPHGGIGYSEGYAGQVEIDEEDYESDVSEHKPSIQDQRASISKGKAKGHPTPLLPRSRKSVKKPVPQPTTPSRSRHAPPPETTPGGSNFSDLLRAAEMADRPTTPTRGMARRPSAAAQHAPMSTMSATRSTTRTREETASELGSPIKRPRRASPVDWEGNRVSDSNHSAVKIGFPTAASGESRPDDSQASALDILAQASSLDVAQSQSSQPQLGSGHRFGGMLEAPVTQVLSSPRSSNGESTLGPAIDLRLSDPPTPRGTQPSIIEDHQIDPALTETPATTQAPLTTPRNKPRTLSQTSDIHTPARRFSFATPGHEGIDDTPTSRSEYLGLEPASGAFASPTGAAVPGLGKYVHLSSTIPARRIRSPYLKWTVEEDELLARAVAMHGEKWDLVSKGVPTRSYHQVRQRWLRKTGAFDKKPSQDSLQAGTPLRDVEDDEEETSPTPESRGLKKRKMQ</sequence>
<dbReference type="InterPro" id="IPR017930">
    <property type="entry name" value="Myb_dom"/>
</dbReference>
<dbReference type="PROSITE" id="PS50090">
    <property type="entry name" value="MYB_LIKE"/>
    <property type="match status" value="1"/>
</dbReference>
<dbReference type="OrthoDB" id="2143914at2759"/>
<feature type="compositionally biased region" description="Polar residues" evidence="2">
    <location>
        <begin position="1"/>
        <end position="17"/>
    </location>
</feature>
<keyword evidence="6" id="KW-1185">Reference proteome</keyword>
<feature type="region of interest" description="Disordered" evidence="2">
    <location>
        <begin position="1"/>
        <end position="58"/>
    </location>
</feature>
<feature type="compositionally biased region" description="Low complexity" evidence="2">
    <location>
        <begin position="484"/>
        <end position="493"/>
    </location>
</feature>